<dbReference type="PROSITE" id="PS51257">
    <property type="entry name" value="PROKAR_LIPOPROTEIN"/>
    <property type="match status" value="1"/>
</dbReference>
<dbReference type="Proteomes" id="UP000049222">
    <property type="component" value="Unassembled WGS sequence"/>
</dbReference>
<evidence type="ECO:0000256" key="1">
    <source>
        <dbReference type="SAM" id="SignalP"/>
    </source>
</evidence>
<evidence type="ECO:0008006" key="4">
    <source>
        <dbReference type="Google" id="ProtNLM"/>
    </source>
</evidence>
<name>A0A0M6YH01_9RHOB</name>
<dbReference type="AlphaFoldDB" id="A0A0M6YH01"/>
<dbReference type="OrthoDB" id="7659063at2"/>
<evidence type="ECO:0000313" key="3">
    <source>
        <dbReference type="Proteomes" id="UP000049222"/>
    </source>
</evidence>
<dbReference type="EMBL" id="CXSU01000005">
    <property type="protein sequence ID" value="CTQ48773.1"/>
    <property type="molecule type" value="Genomic_DNA"/>
</dbReference>
<dbReference type="RefSeq" id="WP_055082715.1">
    <property type="nucleotide sequence ID" value="NZ_CXSU01000005.1"/>
</dbReference>
<gene>
    <name evidence="2" type="ORF">JDO7802_00778</name>
</gene>
<organism evidence="2 3">
    <name type="scientific">Jannaschia donghaensis</name>
    <dbReference type="NCBI Taxonomy" id="420998"/>
    <lineage>
        <taxon>Bacteria</taxon>
        <taxon>Pseudomonadati</taxon>
        <taxon>Pseudomonadota</taxon>
        <taxon>Alphaproteobacteria</taxon>
        <taxon>Rhodobacterales</taxon>
        <taxon>Roseobacteraceae</taxon>
        <taxon>Jannaschia</taxon>
    </lineage>
</organism>
<feature type="chain" id="PRO_5005807851" description="Lipoprotein" evidence="1">
    <location>
        <begin position="31"/>
        <end position="96"/>
    </location>
</feature>
<evidence type="ECO:0000313" key="2">
    <source>
        <dbReference type="EMBL" id="CTQ48773.1"/>
    </source>
</evidence>
<dbReference type="STRING" id="420998.JDO7802_00778"/>
<proteinExistence type="predicted"/>
<keyword evidence="3" id="KW-1185">Reference proteome</keyword>
<feature type="signal peptide" evidence="1">
    <location>
        <begin position="1"/>
        <end position="30"/>
    </location>
</feature>
<protein>
    <recommendedName>
        <fullName evidence="4">Lipoprotein</fullName>
    </recommendedName>
</protein>
<accession>A0A0M6YH01</accession>
<reference evidence="2 3" key="1">
    <citation type="submission" date="2015-07" db="EMBL/GenBank/DDBJ databases">
        <authorList>
            <person name="Noorani M."/>
        </authorList>
    </citation>
    <scope>NUCLEOTIDE SEQUENCE [LARGE SCALE GENOMIC DNA]</scope>
    <source>
        <strain evidence="2 3">CECT 7802</strain>
    </source>
</reference>
<sequence>MYNQDRVQFRIPRRAVISAIVLPFLITACALPTANGPVPDPQTYAVTEAPIPFAVTRLLPRGVNTQDVRVADNCYGYEYQGQVFPVLIPRGTQYCL</sequence>
<keyword evidence="1" id="KW-0732">Signal</keyword>